<dbReference type="NCBIfam" id="NF033516">
    <property type="entry name" value="transpos_IS3"/>
    <property type="match status" value="1"/>
</dbReference>
<dbReference type="Proteomes" id="UP000286351">
    <property type="component" value="Unassembled WGS sequence"/>
</dbReference>
<protein>
    <submittedName>
        <fullName evidence="2">Transposase</fullName>
    </submittedName>
</protein>
<organism evidence="2 3">
    <name type="scientific">Pseudomonas brassicacearum</name>
    <dbReference type="NCBI Taxonomy" id="930166"/>
    <lineage>
        <taxon>Bacteria</taxon>
        <taxon>Pseudomonadati</taxon>
        <taxon>Pseudomonadota</taxon>
        <taxon>Gammaproteobacteria</taxon>
        <taxon>Pseudomonadales</taxon>
        <taxon>Pseudomonadaceae</taxon>
        <taxon>Pseudomonas</taxon>
    </lineage>
</organism>
<dbReference type="InterPro" id="IPR048020">
    <property type="entry name" value="Transpos_IS3"/>
</dbReference>
<dbReference type="InterPro" id="IPR050900">
    <property type="entry name" value="Transposase_IS3/IS150/IS904"/>
</dbReference>
<dbReference type="PROSITE" id="PS50994">
    <property type="entry name" value="INTEGRASE"/>
    <property type="match status" value="1"/>
</dbReference>
<dbReference type="InterPro" id="IPR001584">
    <property type="entry name" value="Integrase_cat-core"/>
</dbReference>
<evidence type="ECO:0000313" key="2">
    <source>
        <dbReference type="EMBL" id="RON42537.1"/>
    </source>
</evidence>
<comment type="caution">
    <text evidence="2">The sequence shown here is derived from an EMBL/GenBank/DDBJ whole genome shotgun (WGS) entry which is preliminary data.</text>
</comment>
<dbReference type="PANTHER" id="PTHR46889">
    <property type="entry name" value="TRANSPOSASE INSF FOR INSERTION SEQUENCE IS3B-RELATED"/>
    <property type="match status" value="1"/>
</dbReference>
<evidence type="ECO:0000259" key="1">
    <source>
        <dbReference type="PROSITE" id="PS50994"/>
    </source>
</evidence>
<dbReference type="SUPFAM" id="SSF53098">
    <property type="entry name" value="Ribonuclease H-like"/>
    <property type="match status" value="1"/>
</dbReference>
<accession>A0A423JXY0</accession>
<feature type="domain" description="Integrase catalytic" evidence="1">
    <location>
        <begin position="135"/>
        <end position="298"/>
    </location>
</feature>
<dbReference type="Pfam" id="PF13276">
    <property type="entry name" value="HTH_21"/>
    <property type="match status" value="1"/>
</dbReference>
<dbReference type="InterPro" id="IPR025948">
    <property type="entry name" value="HTH-like_dom"/>
</dbReference>
<dbReference type="GO" id="GO:0015074">
    <property type="term" value="P:DNA integration"/>
    <property type="evidence" value="ECO:0007669"/>
    <property type="project" value="InterPro"/>
</dbReference>
<dbReference type="Gene3D" id="3.30.420.10">
    <property type="entry name" value="Ribonuclease H-like superfamily/Ribonuclease H"/>
    <property type="match status" value="1"/>
</dbReference>
<dbReference type="Pfam" id="PF00665">
    <property type="entry name" value="rve"/>
    <property type="match status" value="1"/>
</dbReference>
<gene>
    <name evidence="2" type="ORF">BK664_01435</name>
</gene>
<name>A0A423JXY0_9PSED</name>
<dbReference type="GO" id="GO:0003676">
    <property type="term" value="F:nucleic acid binding"/>
    <property type="evidence" value="ECO:0007669"/>
    <property type="project" value="InterPro"/>
</dbReference>
<dbReference type="PANTHER" id="PTHR46889:SF4">
    <property type="entry name" value="TRANSPOSASE INSO FOR INSERTION SEQUENCE ELEMENT IS911B-RELATED"/>
    <property type="match status" value="1"/>
</dbReference>
<dbReference type="EMBL" id="MOBO01000001">
    <property type="protein sequence ID" value="RON42537.1"/>
    <property type="molecule type" value="Genomic_DNA"/>
</dbReference>
<evidence type="ECO:0000313" key="3">
    <source>
        <dbReference type="Proteomes" id="UP000286351"/>
    </source>
</evidence>
<reference evidence="2 3" key="1">
    <citation type="submission" date="2016-10" db="EMBL/GenBank/DDBJ databases">
        <title>Comparative genome analysis of multiple Pseudomonas spp. focuses on biocontrol and plant growth promoting traits.</title>
        <authorList>
            <person name="Tao X.-Y."/>
            <person name="Taylor C.G."/>
        </authorList>
    </citation>
    <scope>NUCLEOTIDE SEQUENCE [LARGE SCALE GENOMIC DNA]</scope>
    <source>
        <strain evidence="2 3">38D4</strain>
    </source>
</reference>
<proteinExistence type="predicted"/>
<sequence length="304" mass="35703">MHFKKRYRALDVGRARAHALIDQLSPQKRVDWLCAVFDVTRSCYYAHRLRRRTPDVERLRLRSRVNELFTQSRSAAGSRSIVSMMQEDGQQIGRFKVRGLMRELELVSKQPGSHAYKQATVERPDIPNILNREFDVPAPNQVWCGDITYIWAQGKWHYLAVVLDLYARRIVGWALSNKPDTDLVIKALDMAYEQRGRPQGLWFHSDQGAQYGSRQFRQQLWRYRMRQSMSRRGNCWDKAPMERVFRSLKTEWIPSVGYMTVQGAHRDISYYLMHRYNWIRPHQFNSGLAPAQAEKKLNVVSGIS</sequence>
<dbReference type="InterPro" id="IPR036397">
    <property type="entry name" value="RNaseH_sf"/>
</dbReference>
<dbReference type="AlphaFoldDB" id="A0A423JXY0"/>
<dbReference type="InterPro" id="IPR012337">
    <property type="entry name" value="RNaseH-like_sf"/>
</dbReference>